<feature type="region of interest" description="Disordered" evidence="1">
    <location>
        <begin position="81"/>
        <end position="134"/>
    </location>
</feature>
<feature type="compositionally biased region" description="Low complexity" evidence="1">
    <location>
        <begin position="121"/>
        <end position="132"/>
    </location>
</feature>
<dbReference type="Proteomes" id="UP000324897">
    <property type="component" value="Chromosome 1"/>
</dbReference>
<dbReference type="AlphaFoldDB" id="A0A5J9V3S2"/>
<sequence length="148" mass="14978">MSISNGRAILNPKSATAAARSPGPSPPPANPAMALARPAVWICTCGEDGEGDVVGLPATAPGAVEEREHLLLHGLPVELHAPPSGSAHAVQLGPPCRVDGEAAQVRRLPPSSSATPPPSSSSPGLPHLDGPPATVALRAAVDREREKK</sequence>
<reference evidence="2 3" key="1">
    <citation type="journal article" date="2019" name="Sci. Rep.">
        <title>A high-quality genome of Eragrostis curvula grass provides insights into Poaceae evolution and supports new strategies to enhance forage quality.</title>
        <authorList>
            <person name="Carballo J."/>
            <person name="Santos B.A.C.M."/>
            <person name="Zappacosta D."/>
            <person name="Garbus I."/>
            <person name="Selva J.P."/>
            <person name="Gallo C.A."/>
            <person name="Diaz A."/>
            <person name="Albertini E."/>
            <person name="Caccamo M."/>
            <person name="Echenique V."/>
        </authorList>
    </citation>
    <scope>NUCLEOTIDE SEQUENCE [LARGE SCALE GENOMIC DNA]</scope>
    <source>
        <strain evidence="3">cv. Victoria</strain>
        <tissue evidence="2">Leaf</tissue>
    </source>
</reference>
<feature type="non-terminal residue" evidence="2">
    <location>
        <position position="1"/>
    </location>
</feature>
<dbReference type="EMBL" id="RWGY01000011">
    <property type="protein sequence ID" value="TVU30148.1"/>
    <property type="molecule type" value="Genomic_DNA"/>
</dbReference>
<organism evidence="2 3">
    <name type="scientific">Eragrostis curvula</name>
    <name type="common">weeping love grass</name>
    <dbReference type="NCBI Taxonomy" id="38414"/>
    <lineage>
        <taxon>Eukaryota</taxon>
        <taxon>Viridiplantae</taxon>
        <taxon>Streptophyta</taxon>
        <taxon>Embryophyta</taxon>
        <taxon>Tracheophyta</taxon>
        <taxon>Spermatophyta</taxon>
        <taxon>Magnoliopsida</taxon>
        <taxon>Liliopsida</taxon>
        <taxon>Poales</taxon>
        <taxon>Poaceae</taxon>
        <taxon>PACMAD clade</taxon>
        <taxon>Chloridoideae</taxon>
        <taxon>Eragrostideae</taxon>
        <taxon>Eragrostidinae</taxon>
        <taxon>Eragrostis</taxon>
    </lineage>
</organism>
<name>A0A5J9V3S2_9POAL</name>
<gene>
    <name evidence="2" type="ORF">EJB05_21756</name>
</gene>
<feature type="region of interest" description="Disordered" evidence="1">
    <location>
        <begin position="1"/>
        <end position="32"/>
    </location>
</feature>
<comment type="caution">
    <text evidence="2">The sequence shown here is derived from an EMBL/GenBank/DDBJ whole genome shotgun (WGS) entry which is preliminary data.</text>
</comment>
<evidence type="ECO:0000313" key="3">
    <source>
        <dbReference type="Proteomes" id="UP000324897"/>
    </source>
</evidence>
<proteinExistence type="predicted"/>
<dbReference type="Gramene" id="TVU30148">
    <property type="protein sequence ID" value="TVU30148"/>
    <property type="gene ID" value="EJB05_21756"/>
</dbReference>
<evidence type="ECO:0000313" key="2">
    <source>
        <dbReference type="EMBL" id="TVU30148.1"/>
    </source>
</evidence>
<accession>A0A5J9V3S2</accession>
<evidence type="ECO:0000256" key="1">
    <source>
        <dbReference type="SAM" id="MobiDB-lite"/>
    </source>
</evidence>
<protein>
    <submittedName>
        <fullName evidence="2">Uncharacterized protein</fullName>
    </submittedName>
</protein>
<keyword evidence="3" id="KW-1185">Reference proteome</keyword>